<dbReference type="InterPro" id="IPR051784">
    <property type="entry name" value="Nod_factor_ABC_transporter"/>
</dbReference>
<feature type="transmembrane region" description="Helical" evidence="5">
    <location>
        <begin position="175"/>
        <end position="194"/>
    </location>
</feature>
<reference evidence="8" key="1">
    <citation type="submission" date="2017-09" db="EMBL/GenBank/DDBJ databases">
        <title>Depth-based differentiation of microbial function through sediment-hosted aquifers and enrichment of novel symbionts in the deep terrestrial subsurface.</title>
        <authorList>
            <person name="Probst A.J."/>
            <person name="Ladd B."/>
            <person name="Jarett J.K."/>
            <person name="Geller-Mcgrath D.E."/>
            <person name="Sieber C.M.K."/>
            <person name="Emerson J.B."/>
            <person name="Anantharaman K."/>
            <person name="Thomas B.C."/>
            <person name="Malmstrom R."/>
            <person name="Stieglmeier M."/>
            <person name="Klingl A."/>
            <person name="Woyke T."/>
            <person name="Ryan C.M."/>
            <person name="Banfield J.F."/>
        </authorList>
    </citation>
    <scope>NUCLEOTIDE SEQUENCE [LARGE SCALE GENOMIC DNA]</scope>
</reference>
<feature type="transmembrane region" description="Helical" evidence="5">
    <location>
        <begin position="25"/>
        <end position="43"/>
    </location>
</feature>
<dbReference type="InterPro" id="IPR047817">
    <property type="entry name" value="ABC2_TM_bact-type"/>
</dbReference>
<feature type="transmembrane region" description="Helical" evidence="5">
    <location>
        <begin position="140"/>
        <end position="163"/>
    </location>
</feature>
<dbReference type="GO" id="GO:0140359">
    <property type="term" value="F:ABC-type transporter activity"/>
    <property type="evidence" value="ECO:0007669"/>
    <property type="project" value="InterPro"/>
</dbReference>
<accession>A0A2M7D7E6</accession>
<sequence>MNSNNLQTIYVMWLREMKRFLRAKSRIIGTLAMPFFFLISMNFGLSPSFNLMGLPPNARYIDFLVPGIIGMTMLFTSMFAGISVLWDKEFGFLKEIMVAPVRRSAIVLGRIAGGVTTSLIQGFLILIMSLFMGFKIANPLGLIFALVLMCLISAGFIGLGIALASVMEDTQGFSLIVNFIIFPTFLLSGALFPLTNLPSWLKAVTYVDPLVYGVDGLRASLIGFSQMSLFLDVVILLVFDFLMVSLGAWLFSKTEV</sequence>
<keyword evidence="2 5" id="KW-0812">Transmembrane</keyword>
<keyword evidence="3 5" id="KW-1133">Transmembrane helix</keyword>
<feature type="transmembrane region" description="Helical" evidence="5">
    <location>
        <begin position="229"/>
        <end position="251"/>
    </location>
</feature>
<organism evidence="7 8">
    <name type="scientific">Candidatus Nealsonbacteria bacterium CG02_land_8_20_14_3_00_40_11</name>
    <dbReference type="NCBI Taxonomy" id="1974700"/>
    <lineage>
        <taxon>Bacteria</taxon>
        <taxon>Candidatus Nealsoniibacteriota</taxon>
    </lineage>
</organism>
<dbReference type="EMBL" id="PEUA01000061">
    <property type="protein sequence ID" value="PIV42023.1"/>
    <property type="molecule type" value="Genomic_DNA"/>
</dbReference>
<gene>
    <name evidence="7" type="ORF">COS26_02745</name>
</gene>
<dbReference type="PROSITE" id="PS51012">
    <property type="entry name" value="ABC_TM2"/>
    <property type="match status" value="1"/>
</dbReference>
<keyword evidence="5" id="KW-0813">Transport</keyword>
<name>A0A2M7D7E6_9BACT</name>
<dbReference type="PANTHER" id="PTHR43229">
    <property type="entry name" value="NODULATION PROTEIN J"/>
    <property type="match status" value="1"/>
</dbReference>
<comment type="similarity">
    <text evidence="5">Belongs to the ABC-2 integral membrane protein family.</text>
</comment>
<evidence type="ECO:0000256" key="3">
    <source>
        <dbReference type="ARBA" id="ARBA00022989"/>
    </source>
</evidence>
<keyword evidence="4 5" id="KW-0472">Membrane</keyword>
<dbReference type="PANTHER" id="PTHR43229:SF2">
    <property type="entry name" value="NODULATION PROTEIN J"/>
    <property type="match status" value="1"/>
</dbReference>
<dbReference type="AlphaFoldDB" id="A0A2M7D7E6"/>
<dbReference type="Proteomes" id="UP000230304">
    <property type="component" value="Unassembled WGS sequence"/>
</dbReference>
<comment type="caution">
    <text evidence="7">The sequence shown here is derived from an EMBL/GenBank/DDBJ whole genome shotgun (WGS) entry which is preliminary data.</text>
</comment>
<proteinExistence type="inferred from homology"/>
<evidence type="ECO:0000313" key="8">
    <source>
        <dbReference type="Proteomes" id="UP000230304"/>
    </source>
</evidence>
<evidence type="ECO:0000256" key="2">
    <source>
        <dbReference type="ARBA" id="ARBA00022692"/>
    </source>
</evidence>
<comment type="subcellular location">
    <subcellularLocation>
        <location evidence="5">Cell membrane</location>
        <topology evidence="5">Multi-pass membrane protein</topology>
    </subcellularLocation>
    <subcellularLocation>
        <location evidence="1">Membrane</location>
        <topology evidence="1">Multi-pass membrane protein</topology>
    </subcellularLocation>
</comment>
<feature type="transmembrane region" description="Helical" evidence="5">
    <location>
        <begin position="107"/>
        <end position="134"/>
    </location>
</feature>
<dbReference type="PIRSF" id="PIRSF006648">
    <property type="entry name" value="DrrB"/>
    <property type="match status" value="1"/>
</dbReference>
<feature type="transmembrane region" description="Helical" evidence="5">
    <location>
        <begin position="63"/>
        <end position="86"/>
    </location>
</feature>
<evidence type="ECO:0000256" key="5">
    <source>
        <dbReference type="RuleBase" id="RU361157"/>
    </source>
</evidence>
<dbReference type="Pfam" id="PF01061">
    <property type="entry name" value="ABC2_membrane"/>
    <property type="match status" value="1"/>
</dbReference>
<keyword evidence="5" id="KW-1003">Cell membrane</keyword>
<dbReference type="PRINTS" id="PR00164">
    <property type="entry name" value="ABC2TRNSPORT"/>
</dbReference>
<evidence type="ECO:0000313" key="7">
    <source>
        <dbReference type="EMBL" id="PIV42023.1"/>
    </source>
</evidence>
<dbReference type="InterPro" id="IPR000412">
    <property type="entry name" value="ABC_2_transport"/>
</dbReference>
<feature type="domain" description="ABC transmembrane type-2" evidence="6">
    <location>
        <begin position="25"/>
        <end position="254"/>
    </location>
</feature>
<dbReference type="InterPro" id="IPR013525">
    <property type="entry name" value="ABC2_TM"/>
</dbReference>
<evidence type="ECO:0000256" key="1">
    <source>
        <dbReference type="ARBA" id="ARBA00004141"/>
    </source>
</evidence>
<dbReference type="GO" id="GO:0043190">
    <property type="term" value="C:ATP-binding cassette (ABC) transporter complex"/>
    <property type="evidence" value="ECO:0007669"/>
    <property type="project" value="InterPro"/>
</dbReference>
<evidence type="ECO:0000256" key="4">
    <source>
        <dbReference type="ARBA" id="ARBA00023136"/>
    </source>
</evidence>
<evidence type="ECO:0000259" key="6">
    <source>
        <dbReference type="PROSITE" id="PS51012"/>
    </source>
</evidence>
<protein>
    <recommendedName>
        <fullName evidence="5">Transport permease protein</fullName>
    </recommendedName>
</protein>